<comment type="caution">
    <text evidence="4">Lacks conserved residue(s) required for the propagation of feature annotation.</text>
</comment>
<keyword evidence="2 4" id="KW-0677">Repeat</keyword>
<dbReference type="InterPro" id="IPR016181">
    <property type="entry name" value="Acyl_CoA_acyltransferase"/>
</dbReference>
<dbReference type="NCBIfam" id="TIGR03448">
    <property type="entry name" value="mycothiol_MshD"/>
    <property type="match status" value="1"/>
</dbReference>
<keyword evidence="1 4" id="KW-0808">Transferase</keyword>
<comment type="catalytic activity">
    <reaction evidence="4">
        <text>1D-myo-inositol 2-(L-cysteinylamino)-2-deoxy-alpha-D-glucopyranoside + acetyl-CoA = mycothiol + CoA + H(+)</text>
        <dbReference type="Rhea" id="RHEA:26172"/>
        <dbReference type="ChEBI" id="CHEBI:15378"/>
        <dbReference type="ChEBI" id="CHEBI:16768"/>
        <dbReference type="ChEBI" id="CHEBI:57287"/>
        <dbReference type="ChEBI" id="CHEBI:57288"/>
        <dbReference type="ChEBI" id="CHEBI:58887"/>
        <dbReference type="EC" id="2.3.1.189"/>
    </reaction>
</comment>
<feature type="binding site" evidence="4">
    <location>
        <position position="295"/>
    </location>
    <ligand>
        <name>1D-myo-inositol 2-(L-cysteinylamino)-2-deoxy-alpha-D-glucopyranoside</name>
        <dbReference type="ChEBI" id="CHEBI:58887"/>
    </ligand>
</feature>
<evidence type="ECO:0000259" key="6">
    <source>
        <dbReference type="PROSITE" id="PS51186"/>
    </source>
</evidence>
<accession>A0ABU8RNH5</accession>
<evidence type="ECO:0000256" key="3">
    <source>
        <dbReference type="ARBA" id="ARBA00023315"/>
    </source>
</evidence>
<name>A0ABU8RNH5_9ACTN</name>
<dbReference type="InterPro" id="IPR050276">
    <property type="entry name" value="MshD_Acetyltransferase"/>
</dbReference>
<dbReference type="Pfam" id="PF00583">
    <property type="entry name" value="Acetyltransf_1"/>
    <property type="match status" value="2"/>
</dbReference>
<gene>
    <name evidence="4 7" type="primary">mshD</name>
    <name evidence="7" type="ORF">WDZ17_15290</name>
</gene>
<protein>
    <recommendedName>
        <fullName evidence="4">Mycothiol acetyltransferase</fullName>
        <shortName evidence="4">MSH acetyltransferase</shortName>
        <ecNumber evidence="4">2.3.1.189</ecNumber>
    </recommendedName>
    <alternativeName>
        <fullName evidence="4">Mycothiol synthase</fullName>
    </alternativeName>
</protein>
<feature type="binding site" evidence="4">
    <location>
        <position position="242"/>
    </location>
    <ligand>
        <name>1D-myo-inositol 2-(L-cysteinylamino)-2-deoxy-alpha-D-glucopyranoside</name>
        <dbReference type="ChEBI" id="CHEBI:58887"/>
    </ligand>
</feature>
<keyword evidence="3 4" id="KW-0012">Acyltransferase</keyword>
<comment type="caution">
    <text evidence="7">The sequence shown here is derived from an EMBL/GenBank/DDBJ whole genome shotgun (WGS) entry which is preliminary data.</text>
</comment>
<dbReference type="PANTHER" id="PTHR43617:SF31">
    <property type="entry name" value="MYCOTHIOL ACETYLTRANSFERASE"/>
    <property type="match status" value="1"/>
</dbReference>
<feature type="region of interest" description="Disordered" evidence="5">
    <location>
        <begin position="1"/>
        <end position="25"/>
    </location>
</feature>
<dbReference type="HAMAP" id="MF_01698">
    <property type="entry name" value="MshD"/>
    <property type="match status" value="1"/>
</dbReference>
<dbReference type="InterPro" id="IPR000182">
    <property type="entry name" value="GNAT_dom"/>
</dbReference>
<dbReference type="GO" id="GO:0035447">
    <property type="term" value="F:mycothiol synthase activity"/>
    <property type="evidence" value="ECO:0007669"/>
    <property type="project" value="UniProtKB-EC"/>
</dbReference>
<proteinExistence type="inferred from homology"/>
<feature type="binding site" evidence="4">
    <location>
        <position position="58"/>
    </location>
    <ligand>
        <name>1D-myo-inositol 2-(L-cysteinylamino)-2-deoxy-alpha-D-glucopyranoside</name>
        <dbReference type="ChEBI" id="CHEBI:58887"/>
    </ligand>
</feature>
<comment type="subunit">
    <text evidence="4">Monomer.</text>
</comment>
<feature type="region of interest" description="Disordered" evidence="5">
    <location>
        <begin position="78"/>
        <end position="100"/>
    </location>
</feature>
<dbReference type="CDD" id="cd04301">
    <property type="entry name" value="NAT_SF"/>
    <property type="match status" value="2"/>
</dbReference>
<dbReference type="SUPFAM" id="SSF55729">
    <property type="entry name" value="Acyl-CoA N-acyltransferases (Nat)"/>
    <property type="match status" value="1"/>
</dbReference>
<dbReference type="EMBL" id="JBBIAA010000029">
    <property type="protein sequence ID" value="MEJ5946662.1"/>
    <property type="molecule type" value="Genomic_DNA"/>
</dbReference>
<feature type="binding site" evidence="4">
    <location>
        <begin position="299"/>
        <end position="301"/>
    </location>
    <ligand>
        <name>acetyl-CoA</name>
        <dbReference type="ChEBI" id="CHEBI:57288"/>
        <label>2</label>
    </ligand>
</feature>
<organism evidence="7 8">
    <name type="scientific">Pseudokineococcus basanitobsidens</name>
    <dbReference type="NCBI Taxonomy" id="1926649"/>
    <lineage>
        <taxon>Bacteria</taxon>
        <taxon>Bacillati</taxon>
        <taxon>Actinomycetota</taxon>
        <taxon>Actinomycetes</taxon>
        <taxon>Kineosporiales</taxon>
        <taxon>Kineosporiaceae</taxon>
        <taxon>Pseudokineococcus</taxon>
    </lineage>
</organism>
<dbReference type="PROSITE" id="PS51186">
    <property type="entry name" value="GNAT"/>
    <property type="match status" value="1"/>
</dbReference>
<dbReference type="Gene3D" id="3.40.630.30">
    <property type="match status" value="1"/>
</dbReference>
<feature type="binding site" evidence="4">
    <location>
        <position position="283"/>
    </location>
    <ligand>
        <name>1D-myo-inositol 2-(L-cysteinylamino)-2-deoxy-alpha-D-glucopyranoside</name>
        <dbReference type="ChEBI" id="CHEBI:58887"/>
    </ligand>
</feature>
<keyword evidence="8" id="KW-1185">Reference proteome</keyword>
<evidence type="ECO:0000256" key="1">
    <source>
        <dbReference type="ARBA" id="ARBA00022679"/>
    </source>
</evidence>
<comment type="function">
    <text evidence="4">Catalyzes the transfer of acetyl from acetyl-CoA to desacetylmycothiol (Cys-GlcN-Ins) to form mycothiol.</text>
</comment>
<feature type="compositionally biased region" description="Basic and acidic residues" evidence="5">
    <location>
        <begin position="78"/>
        <end position="92"/>
    </location>
</feature>
<comment type="similarity">
    <text evidence="4">Belongs to the acetyltransferase family. MshD subfamily.</text>
</comment>
<sequence>MPVPETSGAVDPPAAPPPSSRPPLVLSRAERLGPEQVDAVLALVDAAERVDGTPPVSEQALIRLREGAQGQHHLLAHEGRPGVDGAEGRGADQDGADQGEVGRLVGYGSLVAAAADDAGEDPEDGPEDGTGPRPAALVGELVVAPDARGRGTGRALVEAALEDRGGRTLRLWMHGDAPAARSLADRTGMRRVRELWTMRADLTDPLPALPAVPGTRVRAFRPGHDEQAWLRLNGRAFAEHPEQGAWTSDDVLAREREPWFDAEGLLLVESTTSGELLASHWTKTTTAPDGSTLGEVYVVAVDPSAQGRGLGRLVTLAGLHHLRERGVRDVDLYVESDNAPAVATYRRLGFERSGADVLVEAPAPSSDAPPGGRR</sequence>
<dbReference type="InterPro" id="IPR017813">
    <property type="entry name" value="Mycothiol_AcTrfase"/>
</dbReference>
<dbReference type="EC" id="2.3.1.189" evidence="4"/>
<evidence type="ECO:0000313" key="8">
    <source>
        <dbReference type="Proteomes" id="UP001387100"/>
    </source>
</evidence>
<evidence type="ECO:0000256" key="5">
    <source>
        <dbReference type="SAM" id="MobiDB-lite"/>
    </source>
</evidence>
<evidence type="ECO:0000256" key="4">
    <source>
        <dbReference type="HAMAP-Rule" id="MF_01698"/>
    </source>
</evidence>
<feature type="binding site" evidence="4">
    <location>
        <begin position="306"/>
        <end position="312"/>
    </location>
    <ligand>
        <name>acetyl-CoA</name>
        <dbReference type="ChEBI" id="CHEBI:57288"/>
        <label>2</label>
    </ligand>
</feature>
<feature type="domain" description="N-acetyltransferase" evidence="6">
    <location>
        <begin position="215"/>
        <end position="369"/>
    </location>
</feature>
<dbReference type="RefSeq" id="WP_339576044.1">
    <property type="nucleotide sequence ID" value="NZ_JBBIAA010000029.1"/>
</dbReference>
<dbReference type="PANTHER" id="PTHR43617">
    <property type="entry name" value="L-AMINO ACID N-ACETYLTRANSFERASE"/>
    <property type="match status" value="1"/>
</dbReference>
<reference evidence="7 8" key="1">
    <citation type="journal article" date="2017" name="Int. J. Syst. Evol. Microbiol.">
        <title>Pseudokineococcus basanitobsidens sp. nov., isolated from volcanic rock.</title>
        <authorList>
            <person name="Lee D.W."/>
            <person name="Park M.Y."/>
            <person name="Kim J.J."/>
            <person name="Kim B.S."/>
        </authorList>
    </citation>
    <scope>NUCLEOTIDE SEQUENCE [LARGE SCALE GENOMIC DNA]</scope>
    <source>
        <strain evidence="7 8">DSM 103726</strain>
    </source>
</reference>
<feature type="binding site" evidence="4">
    <location>
        <begin position="141"/>
        <end position="143"/>
    </location>
    <ligand>
        <name>acetyl-CoA</name>
        <dbReference type="ChEBI" id="CHEBI:57288"/>
        <label>1</label>
    </ligand>
</feature>
<dbReference type="Proteomes" id="UP001387100">
    <property type="component" value="Unassembled WGS sequence"/>
</dbReference>
<evidence type="ECO:0000256" key="2">
    <source>
        <dbReference type="ARBA" id="ARBA00022737"/>
    </source>
</evidence>
<feature type="binding site" evidence="4">
    <location>
        <position position="333"/>
    </location>
    <ligand>
        <name>1D-myo-inositol 2-(L-cysteinylamino)-2-deoxy-alpha-D-glucopyranoside</name>
        <dbReference type="ChEBI" id="CHEBI:58887"/>
    </ligand>
</feature>
<evidence type="ECO:0000313" key="7">
    <source>
        <dbReference type="EMBL" id="MEJ5946662.1"/>
    </source>
</evidence>